<dbReference type="EMBL" id="JAGSXJ010000001">
    <property type="protein sequence ID" value="KAH6696840.1"/>
    <property type="molecule type" value="Genomic_DNA"/>
</dbReference>
<keyword evidence="4" id="KW-0804">Transcription</keyword>
<evidence type="ECO:0000313" key="8">
    <source>
        <dbReference type="EMBL" id="KAH6696840.1"/>
    </source>
</evidence>
<comment type="caution">
    <text evidence="8">The sequence shown here is derived from an EMBL/GenBank/DDBJ whole genome shotgun (WGS) entry which is preliminary data.</text>
</comment>
<evidence type="ECO:0000256" key="4">
    <source>
        <dbReference type="ARBA" id="ARBA00023163"/>
    </source>
</evidence>
<proteinExistence type="predicted"/>
<sequence length="679" mass="75293">MDDARYAKRARHACEPCRRKKSKCPGERPTCSYCERLGQECVYQDPSDIVDPKQSKHNQAMESRMSNLEGKLDRLLQHLSPPEHPQPEASPCQVISPIPSGTAGDFGWNARPEASSPSSSALATGRRSSTASSNRLMDMGRLYLTWCHDQPITLFSQATFLQSLPSRAPELVLSLESLSLRFPPGSMTSQTERVIEVKAATARRMIMDRVTEGRVELSTLQSMCLLSLFDFASGNFSQSRLNLAMLSHLAHDLPFSSLSAEAARERQDCIKTIFVLQQLQGCIERPTRLMGALTGSSIGVDAFSIVASCAGPDPTPSGDAEDRSIASIATGFCSAWQMARAYAACKVGPNSPPPWDAHSDYSSVMQSHLDIDCRIPLKYRFSHNKIDNFGPEVVQKDRNWWMPFLFMQFVYSAIPCILNHPFLLSMRLRNFRQTIPHTFIQQSFESITRNAGWIIYFIGVLESKGLMVSDPSLAHCVVIVATIHLQHSFVSDPQARSRAQTGFDKCMSFLRQMAVIWPTVATMANNLKRLQDSIVMVSTPQDPSDTTNRSFSIDSKLLWDLLIYDKAGRPDAGRDRSMFGVLENSGIPSRTSEGIDDEFTLVGSFGISGHKAVQKEVEVYAPSEGQPEPATDDPNPVLADMGISFEDMYFEGMGTLADEGSMFLQATDYGRAIDSWLDN</sequence>
<evidence type="ECO:0000313" key="9">
    <source>
        <dbReference type="Proteomes" id="UP000770015"/>
    </source>
</evidence>
<name>A0A9P8VJV2_9PEZI</name>
<dbReference type="Pfam" id="PF00172">
    <property type="entry name" value="Zn_clus"/>
    <property type="match status" value="1"/>
</dbReference>
<accession>A0A9P8VJV2</accession>
<dbReference type="OrthoDB" id="2219495at2759"/>
<dbReference type="SMART" id="SM00066">
    <property type="entry name" value="GAL4"/>
    <property type="match status" value="1"/>
</dbReference>
<dbReference type="GO" id="GO:0000981">
    <property type="term" value="F:DNA-binding transcription factor activity, RNA polymerase II-specific"/>
    <property type="evidence" value="ECO:0007669"/>
    <property type="project" value="InterPro"/>
</dbReference>
<feature type="region of interest" description="Disordered" evidence="6">
    <location>
        <begin position="103"/>
        <end position="132"/>
    </location>
</feature>
<dbReference type="CDD" id="cd12148">
    <property type="entry name" value="fungal_TF_MHR"/>
    <property type="match status" value="1"/>
</dbReference>
<feature type="compositionally biased region" description="Low complexity" evidence="6">
    <location>
        <begin position="114"/>
        <end position="123"/>
    </location>
</feature>
<gene>
    <name evidence="8" type="ORF">F5X68DRAFT_257167</name>
</gene>
<dbReference type="PROSITE" id="PS50048">
    <property type="entry name" value="ZN2_CY6_FUNGAL_2"/>
    <property type="match status" value="1"/>
</dbReference>
<feature type="domain" description="Zn(2)-C6 fungal-type" evidence="7">
    <location>
        <begin position="13"/>
        <end position="43"/>
    </location>
</feature>
<dbReference type="InterPro" id="IPR001138">
    <property type="entry name" value="Zn2Cys6_DnaBD"/>
</dbReference>
<evidence type="ECO:0000256" key="6">
    <source>
        <dbReference type="SAM" id="MobiDB-lite"/>
    </source>
</evidence>
<reference evidence="8" key="1">
    <citation type="journal article" date="2021" name="Nat. Commun.">
        <title>Genetic determinants of endophytism in the Arabidopsis root mycobiome.</title>
        <authorList>
            <person name="Mesny F."/>
            <person name="Miyauchi S."/>
            <person name="Thiergart T."/>
            <person name="Pickel B."/>
            <person name="Atanasova L."/>
            <person name="Karlsson M."/>
            <person name="Huettel B."/>
            <person name="Barry K.W."/>
            <person name="Haridas S."/>
            <person name="Chen C."/>
            <person name="Bauer D."/>
            <person name="Andreopoulos W."/>
            <person name="Pangilinan J."/>
            <person name="LaButti K."/>
            <person name="Riley R."/>
            <person name="Lipzen A."/>
            <person name="Clum A."/>
            <person name="Drula E."/>
            <person name="Henrissat B."/>
            <person name="Kohler A."/>
            <person name="Grigoriev I.V."/>
            <person name="Martin F.M."/>
            <person name="Hacquard S."/>
        </authorList>
    </citation>
    <scope>NUCLEOTIDE SEQUENCE</scope>
    <source>
        <strain evidence="8">MPI-SDFR-AT-0117</strain>
    </source>
</reference>
<keyword evidence="3" id="KW-0805">Transcription regulation</keyword>
<evidence type="ECO:0000256" key="2">
    <source>
        <dbReference type="ARBA" id="ARBA00022723"/>
    </source>
</evidence>
<dbReference type="PROSITE" id="PS00463">
    <property type="entry name" value="ZN2_CY6_FUNGAL_1"/>
    <property type="match status" value="1"/>
</dbReference>
<dbReference type="PANTHER" id="PTHR47338:SF9">
    <property type="entry name" value="ZN(II)2CYS6 TRANSCRIPTION FACTOR (EUROFUNG)"/>
    <property type="match status" value="1"/>
</dbReference>
<evidence type="ECO:0000259" key="7">
    <source>
        <dbReference type="PROSITE" id="PS50048"/>
    </source>
</evidence>
<dbReference type="InterPro" id="IPR036864">
    <property type="entry name" value="Zn2-C6_fun-type_DNA-bd_sf"/>
</dbReference>
<dbReference type="PANTHER" id="PTHR47338">
    <property type="entry name" value="ZN(II)2CYS6 TRANSCRIPTION FACTOR (EUROFUNG)-RELATED"/>
    <property type="match status" value="1"/>
</dbReference>
<comment type="subcellular location">
    <subcellularLocation>
        <location evidence="1">Nucleus</location>
    </subcellularLocation>
</comment>
<dbReference type="Proteomes" id="UP000770015">
    <property type="component" value="Unassembled WGS sequence"/>
</dbReference>
<dbReference type="InterPro" id="IPR050815">
    <property type="entry name" value="TF_fung"/>
</dbReference>
<dbReference type="CDD" id="cd00067">
    <property type="entry name" value="GAL4"/>
    <property type="match status" value="1"/>
</dbReference>
<dbReference type="AlphaFoldDB" id="A0A9P8VJV2"/>
<dbReference type="Gene3D" id="4.10.240.10">
    <property type="entry name" value="Zn(2)-C6 fungal-type DNA-binding domain"/>
    <property type="match status" value="1"/>
</dbReference>
<keyword evidence="5" id="KW-0539">Nucleus</keyword>
<keyword evidence="9" id="KW-1185">Reference proteome</keyword>
<dbReference type="SUPFAM" id="SSF57701">
    <property type="entry name" value="Zn2/Cys6 DNA-binding domain"/>
    <property type="match status" value="1"/>
</dbReference>
<keyword evidence="2" id="KW-0479">Metal-binding</keyword>
<dbReference type="GO" id="GO:0008270">
    <property type="term" value="F:zinc ion binding"/>
    <property type="evidence" value="ECO:0007669"/>
    <property type="project" value="InterPro"/>
</dbReference>
<organism evidence="8 9">
    <name type="scientific">Plectosphaerella plurivora</name>
    <dbReference type="NCBI Taxonomy" id="936078"/>
    <lineage>
        <taxon>Eukaryota</taxon>
        <taxon>Fungi</taxon>
        <taxon>Dikarya</taxon>
        <taxon>Ascomycota</taxon>
        <taxon>Pezizomycotina</taxon>
        <taxon>Sordariomycetes</taxon>
        <taxon>Hypocreomycetidae</taxon>
        <taxon>Glomerellales</taxon>
        <taxon>Plectosphaerellaceae</taxon>
        <taxon>Plectosphaerella</taxon>
    </lineage>
</organism>
<protein>
    <recommendedName>
        <fullName evidence="7">Zn(2)-C6 fungal-type domain-containing protein</fullName>
    </recommendedName>
</protein>
<evidence type="ECO:0000256" key="3">
    <source>
        <dbReference type="ARBA" id="ARBA00023015"/>
    </source>
</evidence>
<dbReference type="GO" id="GO:0005634">
    <property type="term" value="C:nucleus"/>
    <property type="evidence" value="ECO:0007669"/>
    <property type="project" value="UniProtKB-SubCell"/>
</dbReference>
<evidence type="ECO:0000256" key="5">
    <source>
        <dbReference type="ARBA" id="ARBA00023242"/>
    </source>
</evidence>
<evidence type="ECO:0000256" key="1">
    <source>
        <dbReference type="ARBA" id="ARBA00004123"/>
    </source>
</evidence>